<dbReference type="CDD" id="cd08952">
    <property type="entry name" value="KR_1_SDR_x"/>
    <property type="match status" value="1"/>
</dbReference>
<dbReference type="Pfam" id="PF16197">
    <property type="entry name" value="KAsynt_C_assoc"/>
    <property type="match status" value="1"/>
</dbReference>
<dbReference type="PROSITE" id="PS50075">
    <property type="entry name" value="CARRIER"/>
    <property type="match status" value="1"/>
</dbReference>
<evidence type="ECO:0000256" key="7">
    <source>
        <dbReference type="ARBA" id="ARBA00023315"/>
    </source>
</evidence>
<evidence type="ECO:0000256" key="2">
    <source>
        <dbReference type="ARBA" id="ARBA00022450"/>
    </source>
</evidence>
<dbReference type="InterPro" id="IPR014030">
    <property type="entry name" value="Ketoacyl_synth_N"/>
</dbReference>
<dbReference type="Gene3D" id="3.40.50.1820">
    <property type="entry name" value="alpha/beta hydrolase"/>
    <property type="match status" value="1"/>
</dbReference>
<comment type="cofactor">
    <cofactor evidence="1">
        <name>pantetheine 4'-phosphate</name>
        <dbReference type="ChEBI" id="CHEBI:47942"/>
    </cofactor>
</comment>
<dbReference type="InterPro" id="IPR029058">
    <property type="entry name" value="AB_hydrolase_fold"/>
</dbReference>
<dbReference type="InterPro" id="IPR018201">
    <property type="entry name" value="Ketoacyl_synth_AS"/>
</dbReference>
<dbReference type="GO" id="GO:0004312">
    <property type="term" value="F:fatty acid synthase activity"/>
    <property type="evidence" value="ECO:0007669"/>
    <property type="project" value="TreeGrafter"/>
</dbReference>
<dbReference type="FunFam" id="3.40.47.10:FF:000019">
    <property type="entry name" value="Polyketide synthase type I"/>
    <property type="match status" value="1"/>
</dbReference>
<dbReference type="Gene3D" id="3.40.366.10">
    <property type="entry name" value="Malonyl-Coenzyme A Acyl Carrier Protein, domain 2"/>
    <property type="match status" value="1"/>
</dbReference>
<dbReference type="SUPFAM" id="SSF53474">
    <property type="entry name" value="alpha/beta-Hydrolases"/>
    <property type="match status" value="1"/>
</dbReference>
<keyword evidence="4" id="KW-0808">Transferase</keyword>
<dbReference type="FunFam" id="3.40.366.10:FF:000002">
    <property type="entry name" value="Probable polyketide synthase 2"/>
    <property type="match status" value="1"/>
</dbReference>
<dbReference type="Pfam" id="PF18369">
    <property type="entry name" value="PKS_DE"/>
    <property type="match status" value="1"/>
</dbReference>
<keyword evidence="7" id="KW-0012">Acyltransferase</keyword>
<dbReference type="InterPro" id="IPR001227">
    <property type="entry name" value="Ac_transferase_dom_sf"/>
</dbReference>
<dbReference type="Pfam" id="PF08990">
    <property type="entry name" value="Docking"/>
    <property type="match status" value="1"/>
</dbReference>
<organism evidence="11 12">
    <name type="scientific">Streptomyces eurocidicus</name>
    <name type="common">Streptoverticillium eurocidicus</name>
    <dbReference type="NCBI Taxonomy" id="66423"/>
    <lineage>
        <taxon>Bacteria</taxon>
        <taxon>Bacillati</taxon>
        <taxon>Actinomycetota</taxon>
        <taxon>Actinomycetes</taxon>
        <taxon>Kitasatosporales</taxon>
        <taxon>Streptomycetaceae</taxon>
        <taxon>Streptomyces</taxon>
    </lineage>
</organism>
<feature type="domain" description="Carrier" evidence="9">
    <location>
        <begin position="1480"/>
        <end position="1555"/>
    </location>
</feature>
<dbReference type="InterPro" id="IPR006162">
    <property type="entry name" value="Ppantetheine_attach_site"/>
</dbReference>
<dbReference type="Proteomes" id="UP000528608">
    <property type="component" value="Unassembled WGS sequence"/>
</dbReference>
<dbReference type="GO" id="GO:0033068">
    <property type="term" value="P:macrolide biosynthetic process"/>
    <property type="evidence" value="ECO:0007669"/>
    <property type="project" value="UniProtKB-ARBA"/>
</dbReference>
<dbReference type="InterPro" id="IPR014031">
    <property type="entry name" value="Ketoacyl_synth_C"/>
</dbReference>
<dbReference type="PROSITE" id="PS52004">
    <property type="entry name" value="KS3_2"/>
    <property type="match status" value="1"/>
</dbReference>
<dbReference type="InterPro" id="IPR020841">
    <property type="entry name" value="PKS_Beta-ketoAc_synthase_dom"/>
</dbReference>
<dbReference type="InterPro" id="IPR016039">
    <property type="entry name" value="Thiolase-like"/>
</dbReference>
<dbReference type="SUPFAM" id="SSF52151">
    <property type="entry name" value="FabD/lysophospholipase-like"/>
    <property type="match status" value="1"/>
</dbReference>
<dbReference type="InterPro" id="IPR050091">
    <property type="entry name" value="PKS_NRPS_Biosynth_Enz"/>
</dbReference>
<feature type="compositionally biased region" description="Pro residues" evidence="8">
    <location>
        <begin position="1844"/>
        <end position="1857"/>
    </location>
</feature>
<dbReference type="OrthoDB" id="9778690at2"/>
<dbReference type="GO" id="GO:0006633">
    <property type="term" value="P:fatty acid biosynthetic process"/>
    <property type="evidence" value="ECO:0007669"/>
    <property type="project" value="InterPro"/>
</dbReference>
<evidence type="ECO:0000259" key="9">
    <source>
        <dbReference type="PROSITE" id="PS50075"/>
    </source>
</evidence>
<feature type="domain" description="Ketosynthase family 3 (KS3)" evidence="10">
    <location>
        <begin position="34"/>
        <end position="459"/>
    </location>
</feature>
<evidence type="ECO:0000256" key="1">
    <source>
        <dbReference type="ARBA" id="ARBA00001957"/>
    </source>
</evidence>
<dbReference type="Gene3D" id="3.40.47.10">
    <property type="match status" value="1"/>
</dbReference>
<evidence type="ECO:0000256" key="4">
    <source>
        <dbReference type="ARBA" id="ARBA00022679"/>
    </source>
</evidence>
<dbReference type="CDD" id="cd00833">
    <property type="entry name" value="PKS"/>
    <property type="match status" value="1"/>
</dbReference>
<dbReference type="InterPro" id="IPR013968">
    <property type="entry name" value="PKS_KR"/>
</dbReference>
<keyword evidence="5" id="KW-0045">Antibiotic biosynthesis</keyword>
<dbReference type="InterPro" id="IPR014043">
    <property type="entry name" value="Acyl_transferase_dom"/>
</dbReference>
<evidence type="ECO:0000256" key="8">
    <source>
        <dbReference type="SAM" id="MobiDB-lite"/>
    </source>
</evidence>
<dbReference type="InterPro" id="IPR020802">
    <property type="entry name" value="TesA-like"/>
</dbReference>
<dbReference type="InterPro" id="IPR057326">
    <property type="entry name" value="KR_dom"/>
</dbReference>
<dbReference type="SMART" id="SM00823">
    <property type="entry name" value="PKS_PP"/>
    <property type="match status" value="1"/>
</dbReference>
<dbReference type="InterPro" id="IPR041618">
    <property type="entry name" value="PKS_DE"/>
</dbReference>
<dbReference type="InterPro" id="IPR016035">
    <property type="entry name" value="Acyl_Trfase/lysoPLipase"/>
</dbReference>
<dbReference type="GO" id="GO:0031177">
    <property type="term" value="F:phosphopantetheine binding"/>
    <property type="evidence" value="ECO:0007669"/>
    <property type="project" value="InterPro"/>
</dbReference>
<dbReference type="SMART" id="SM00824">
    <property type="entry name" value="PKS_TE"/>
    <property type="match status" value="1"/>
</dbReference>
<reference evidence="11 12" key="1">
    <citation type="submission" date="2020-08" db="EMBL/GenBank/DDBJ databases">
        <title>Genomic Encyclopedia of Type Strains, Phase III (KMG-III): the genomes of soil and plant-associated and newly described type strains.</title>
        <authorList>
            <person name="Whitman W."/>
        </authorList>
    </citation>
    <scope>NUCLEOTIDE SEQUENCE [LARGE SCALE GENOMIC DNA]</scope>
    <source>
        <strain evidence="11 12">CECT 3259</strain>
    </source>
</reference>
<dbReference type="SMART" id="SM01294">
    <property type="entry name" value="PKS_PP_betabranch"/>
    <property type="match status" value="1"/>
</dbReference>
<sequence length="1857" mass="192326">MSPSMDEVLDALRTSVKEAERLRRRNRELVTAAHEPVAIVGMACRYPGGVTTPDELWELAAEGVDAITRFPADRGWDEAAVYSPDGHPGTTYCREGGFLTGAGDFDAAFFGISPNEALVTDPQQRLLLETSWEALERAGIVPRSLRGGRTGVFVGAAHTGYVTDTSRAPEGTEGYLLTGNADAVLSGRIAYALGLEGPALTVGTACSSSLVALHLAVQSLRRGECDLALAGGVAVMPDPTVFVEFSRQRGLAPDGRCKAFAEAADGTAWAEGAGMLLVERLSDARRNGHRVLAVVRGTAVNQDGASNGLTAPSGPAQRKVIQDALADAGLTPGEVDAVEAHGTGTALGDPIEAGALLATYGRERAGDPLWLGSLKSNIGHAQAAAGVGGIIKMVLAMRHGLLPRTLHVDAPTSRVDWDSGAVALLTEARPWAEREDRPRRAAVSAFGVSGTNAHVVIEEPPAPEEAAPARRDALPFPLPWVLTARTGPALRGQAGRLAAVAGAAHPADVGHSLATTREILGHRAVALVTDPRTAREELAGLAAGRTPETLVTGVARRGGGTAFLFSGQGAQRPGAGRELHAAFPAFARALDEAAAELDKHLERPLLQVMFAEPGTPDAALLDRTAYTQPALFAVETALFRLFESWGLVPDVLLGHSVGGLAAAHAAGVLSLPDAATLVAARGRLMQALPEGGAMVAVRATEREAAGLAAVTGGGAVVAAVNGPGSLVLSGDEAAVLDAAGELAARGRRTKRLTVSHAFHSPRMDAMLDDFHAVAATLDYRAPRLPVVSDTTGALATAAELTDPAYWTRHVREPVRFADAVRTARARDVTTFVELGPGTALTGMAEECLTDAEGTVTVPALRRGRPEAATVLRAAATAFAHGADVDWGALYRGTGARAVDLPTYAFQHARYWLEPAPAPARRTDREAQDGAVGTDDEELWAAVRAGDAKAAAARLGTGGADVEEQLRAVLPHLAAWRERRGAAARTNGLRYRVTWRSLPADVVRFTPSERWLMVEHGHRTDSGDAAERTLRASGADVLREVLDVGEWDRAGLAARLAALAAEPAGLAGVLVLPGSGEAPPAGRPGLDDGTAGVLLMVQALADSAVPARMWVVTRGAVAVRPGEVPDGPGARVWGLGRVAALEASACWGGLVDLPAAPADRDWKRLAGVLSGGSGEDQVAIRPSGAYGRRMLPAGPPAGGPAWRPRGTVLVTGGTGGIGGHVARWLARNGAEHLVLAGRRGAEAPGAAELEWELNGLGAKVTFAVCDVAERSSVAGLLAGIEGSGVPLRSVFHAAGVPQVTPLGEVTPEEAAYVLGAKAVGADLLDELTAGLELDAFVLFSSGAAVWGSGGQSVYAAANAHLDALAERRRARGRTATSIAWGVWGGTGMVELAPDGYLDRHGLAPLPPETALTALQQALDDADTTLTVAGLDWARFAPGFTAFRPSPLLADLPRARTAAPAGPGGDHVASGLADARPEDRPRLALDLVRAHVAAVLGHTGTERVDERAPFRDLGFDSLAAVRLRTRLAEATGLDLPAGLVFDHADAAALADHLAALAAEGPAARPAHTAPEGTLLTTFRTAVAQGRSAEAVDLMASLAGFRPAFTHDAPRPEGLAPVVLATGPARPVLYCCAGTAATSGPAEYARFAAGLGDARTVAALPLPGFGDPAEPLPATLDALLTAQADALLEHAAGEPFALAGHSAGANVAHALAAHLEARGTGPTAVVLMDVYRPEDPGAMGVWQDDLLRWALERSPVPLAEHRLTAMAGYHRLLLGTRLTPLRAPVLLVRAGEPLRDWPEDGGHGDWRSSVPFARTVLDAPGNHFTMLTEHAARTASAVHAWLDSPRPGEPAPTPPRGGEH</sequence>
<dbReference type="Pfam" id="PF08659">
    <property type="entry name" value="KR"/>
    <property type="match status" value="1"/>
</dbReference>
<dbReference type="PROSITE" id="PS00012">
    <property type="entry name" value="PHOSPHOPANTETHEINE"/>
    <property type="match status" value="1"/>
</dbReference>
<dbReference type="SUPFAM" id="SSF55048">
    <property type="entry name" value="Probable ACP-binding domain of malonyl-CoA ACP transacylase"/>
    <property type="match status" value="1"/>
</dbReference>
<dbReference type="InterPro" id="IPR015083">
    <property type="entry name" value="NorB/c/GfsB-D-like_docking"/>
</dbReference>
<comment type="caution">
    <text evidence="11">The sequence shown here is derived from an EMBL/GenBank/DDBJ whole genome shotgun (WGS) entry which is preliminary data.</text>
</comment>
<dbReference type="NCBIfam" id="NF045894">
    <property type="entry name" value="PKS_plus_SDR"/>
    <property type="match status" value="1"/>
</dbReference>
<evidence type="ECO:0000313" key="11">
    <source>
        <dbReference type="EMBL" id="MBB5119063.1"/>
    </source>
</evidence>
<dbReference type="InterPro" id="IPR016036">
    <property type="entry name" value="Malonyl_transacylase_ACP-bd"/>
</dbReference>
<dbReference type="InterPro" id="IPR009081">
    <property type="entry name" value="PP-bd_ACP"/>
</dbReference>
<dbReference type="SUPFAM" id="SSF51735">
    <property type="entry name" value="NAD(P)-binding Rossmann-fold domains"/>
    <property type="match status" value="2"/>
</dbReference>
<evidence type="ECO:0000256" key="3">
    <source>
        <dbReference type="ARBA" id="ARBA00022553"/>
    </source>
</evidence>
<dbReference type="SUPFAM" id="SSF53901">
    <property type="entry name" value="Thiolase-like"/>
    <property type="match status" value="1"/>
</dbReference>
<gene>
    <name evidence="11" type="ORF">FHS36_002496</name>
</gene>
<dbReference type="Pfam" id="PF00550">
    <property type="entry name" value="PP-binding"/>
    <property type="match status" value="1"/>
</dbReference>
<dbReference type="InterPro" id="IPR036736">
    <property type="entry name" value="ACP-like_sf"/>
</dbReference>
<dbReference type="Pfam" id="PF00698">
    <property type="entry name" value="Acyl_transf_1"/>
    <property type="match status" value="1"/>
</dbReference>
<accession>A0A7W8B9Y9</accession>
<evidence type="ECO:0000313" key="12">
    <source>
        <dbReference type="Proteomes" id="UP000528608"/>
    </source>
</evidence>
<dbReference type="Pfam" id="PF02801">
    <property type="entry name" value="Ketoacyl-synt_C"/>
    <property type="match status" value="1"/>
</dbReference>
<evidence type="ECO:0000256" key="5">
    <source>
        <dbReference type="ARBA" id="ARBA00023194"/>
    </source>
</evidence>
<dbReference type="EMBL" id="JACHJF010000006">
    <property type="protein sequence ID" value="MBB5119063.1"/>
    <property type="molecule type" value="Genomic_DNA"/>
</dbReference>
<evidence type="ECO:0000256" key="6">
    <source>
        <dbReference type="ARBA" id="ARBA00023268"/>
    </source>
</evidence>
<keyword evidence="3" id="KW-0597">Phosphoprotein</keyword>
<dbReference type="InterPro" id="IPR032821">
    <property type="entry name" value="PKS_assoc"/>
</dbReference>
<name>A0A7W8B9Y9_STREU</name>
<dbReference type="Pfam" id="PF00109">
    <property type="entry name" value="ketoacyl-synt"/>
    <property type="match status" value="1"/>
</dbReference>
<dbReference type="SMART" id="SM00822">
    <property type="entry name" value="PKS_KR"/>
    <property type="match status" value="1"/>
</dbReference>
<protein>
    <submittedName>
        <fullName evidence="11">Tylactone synthase</fullName>
    </submittedName>
</protein>
<keyword evidence="2" id="KW-0596">Phosphopantetheine</keyword>
<dbReference type="GO" id="GO:0004315">
    <property type="term" value="F:3-oxoacyl-[acyl-carrier-protein] synthase activity"/>
    <property type="evidence" value="ECO:0007669"/>
    <property type="project" value="InterPro"/>
</dbReference>
<dbReference type="PANTHER" id="PTHR43775:SF51">
    <property type="entry name" value="INACTIVE PHENOLPHTHIOCEROL SYNTHESIS POLYKETIDE SYNTHASE TYPE I PKS1-RELATED"/>
    <property type="match status" value="1"/>
</dbReference>
<evidence type="ECO:0000259" key="10">
    <source>
        <dbReference type="PROSITE" id="PS52004"/>
    </source>
</evidence>
<dbReference type="Gene3D" id="3.40.50.720">
    <property type="entry name" value="NAD(P)-binding Rossmann-like Domain"/>
    <property type="match status" value="1"/>
</dbReference>
<dbReference type="InterPro" id="IPR020806">
    <property type="entry name" value="PKS_PP-bd"/>
</dbReference>
<dbReference type="Gene3D" id="3.30.70.3290">
    <property type="match status" value="1"/>
</dbReference>
<keyword evidence="6" id="KW-0511">Multifunctional enzyme</keyword>
<proteinExistence type="predicted"/>
<dbReference type="SMART" id="SM00825">
    <property type="entry name" value="PKS_KS"/>
    <property type="match status" value="1"/>
</dbReference>
<feature type="region of interest" description="Disordered" evidence="8">
    <location>
        <begin position="1838"/>
        <end position="1857"/>
    </location>
</feature>
<dbReference type="Gene3D" id="6.10.140.1830">
    <property type="match status" value="1"/>
</dbReference>
<dbReference type="Pfam" id="PF00975">
    <property type="entry name" value="Thioesterase"/>
    <property type="match status" value="1"/>
</dbReference>
<dbReference type="SMART" id="SM00827">
    <property type="entry name" value="PKS_AT"/>
    <property type="match status" value="1"/>
</dbReference>
<dbReference type="PANTHER" id="PTHR43775">
    <property type="entry name" value="FATTY ACID SYNTHASE"/>
    <property type="match status" value="1"/>
</dbReference>
<dbReference type="FunFam" id="1.10.1200.10:FF:000007">
    <property type="entry name" value="Probable polyketide synthase pks17"/>
    <property type="match status" value="1"/>
</dbReference>
<dbReference type="InterPro" id="IPR001031">
    <property type="entry name" value="Thioesterase"/>
</dbReference>
<dbReference type="InterPro" id="IPR036291">
    <property type="entry name" value="NAD(P)-bd_dom_sf"/>
</dbReference>
<dbReference type="Gene3D" id="1.10.1200.10">
    <property type="entry name" value="ACP-like"/>
    <property type="match status" value="1"/>
</dbReference>
<dbReference type="PROSITE" id="PS00606">
    <property type="entry name" value="KS3_1"/>
    <property type="match status" value="1"/>
</dbReference>